<dbReference type="InterPro" id="IPR003812">
    <property type="entry name" value="Fido"/>
</dbReference>
<dbReference type="PANTHER" id="PTHR39426">
    <property type="entry name" value="HOMOLOGY TO DEATH-ON-CURING PROTEIN OF PHAGE P1"/>
    <property type="match status" value="1"/>
</dbReference>
<keyword evidence="3" id="KW-1185">Reference proteome</keyword>
<dbReference type="SUPFAM" id="SSF140931">
    <property type="entry name" value="Fic-like"/>
    <property type="match status" value="1"/>
</dbReference>
<dbReference type="PROSITE" id="PS51459">
    <property type="entry name" value="FIDO"/>
    <property type="match status" value="1"/>
</dbReference>
<dbReference type="PANTHER" id="PTHR39426:SF1">
    <property type="entry name" value="HOMOLOGY TO DEATH-ON-CURING PROTEIN OF PHAGE P1"/>
    <property type="match status" value="1"/>
</dbReference>
<accession>A0ABQ0JSE4</accession>
<dbReference type="Proteomes" id="UP000032309">
    <property type="component" value="Unassembled WGS sequence"/>
</dbReference>
<gene>
    <name evidence="2" type="ORF">BROSI_A0139</name>
</gene>
<dbReference type="Pfam" id="PF02661">
    <property type="entry name" value="Fic"/>
    <property type="match status" value="1"/>
</dbReference>
<dbReference type="RefSeq" id="WP_052561415.1">
    <property type="nucleotide sequence ID" value="NZ_BAFN01000001.1"/>
</dbReference>
<reference evidence="3" key="1">
    <citation type="journal article" date="2015" name="Genome Announc.">
        <title>Draft Genome Sequence of an Anaerobic Ammonium-Oxidizing Bacterium, "Candidatus Brocadia sinica".</title>
        <authorList>
            <person name="Oshiki M."/>
            <person name="Shinyako-Hata K."/>
            <person name="Satoh H."/>
            <person name="Okabe S."/>
        </authorList>
    </citation>
    <scope>NUCLEOTIDE SEQUENCE [LARGE SCALE GENOMIC DNA]</scope>
    <source>
        <strain evidence="3">JPN1</strain>
    </source>
</reference>
<evidence type="ECO:0000313" key="2">
    <source>
        <dbReference type="EMBL" id="GAN31638.1"/>
    </source>
</evidence>
<proteinExistence type="predicted"/>
<comment type="caution">
    <text evidence="2">The sequence shown here is derived from an EMBL/GenBank/DDBJ whole genome shotgun (WGS) entry which is preliminary data.</text>
</comment>
<protein>
    <submittedName>
        <fullName evidence="2">Prophage maintenance system killer protein</fullName>
    </submittedName>
</protein>
<dbReference type="InterPro" id="IPR006440">
    <property type="entry name" value="Doc"/>
</dbReference>
<evidence type="ECO:0000259" key="1">
    <source>
        <dbReference type="PROSITE" id="PS51459"/>
    </source>
</evidence>
<organism evidence="2 3">
    <name type="scientific">Candidatus Brocadia sinica JPN1</name>
    <dbReference type="NCBI Taxonomy" id="1197129"/>
    <lineage>
        <taxon>Bacteria</taxon>
        <taxon>Pseudomonadati</taxon>
        <taxon>Planctomycetota</taxon>
        <taxon>Candidatus Brocadiia</taxon>
        <taxon>Candidatus Brocadiales</taxon>
        <taxon>Candidatus Brocadiaceae</taxon>
        <taxon>Candidatus Brocadia</taxon>
    </lineage>
</organism>
<dbReference type="EMBL" id="BAFN01000001">
    <property type="protein sequence ID" value="GAN31638.1"/>
    <property type="molecule type" value="Genomic_DNA"/>
</dbReference>
<feature type="domain" description="Fido" evidence="1">
    <location>
        <begin position="4"/>
        <end position="121"/>
    </location>
</feature>
<dbReference type="InterPro" id="IPR036597">
    <property type="entry name" value="Fido-like_dom_sf"/>
</dbReference>
<evidence type="ECO:0000313" key="3">
    <source>
        <dbReference type="Proteomes" id="UP000032309"/>
    </source>
</evidence>
<dbReference type="Gene3D" id="1.20.120.1870">
    <property type="entry name" value="Fic/DOC protein, Fido domain"/>
    <property type="match status" value="1"/>
</dbReference>
<dbReference type="NCBIfam" id="TIGR01550">
    <property type="entry name" value="DOC_P1"/>
    <property type="match status" value="1"/>
</dbReference>
<name>A0ABQ0JSE4_9BACT</name>
<dbReference type="InterPro" id="IPR053737">
    <property type="entry name" value="Type_II_TA_Toxin"/>
</dbReference>
<sequence>MNWVSLEELFVIHEMIVDETGGVHGVINLGGLDSSLARPFTSFQGQELFPDLWSKVAALIHSIIAFHPFVDGNKRVALVSADVCLRMNGYRLIPSEEIEPFFWSIARGEKSVEEITQWIQSHSEPWKEKGT</sequence>